<gene>
    <name evidence="3" type="ORF">JXQ802_LOCUS43451</name>
    <name evidence="2" type="ORF">PYM288_LOCUS28268</name>
</gene>
<evidence type="ECO:0000313" key="3">
    <source>
        <dbReference type="EMBL" id="CAF1548408.1"/>
    </source>
</evidence>
<dbReference type="PROSITE" id="PS50181">
    <property type="entry name" value="FBOX"/>
    <property type="match status" value="1"/>
</dbReference>
<dbReference type="EMBL" id="CAJNOH010002044">
    <property type="protein sequence ID" value="CAF1268820.1"/>
    <property type="molecule type" value="Genomic_DNA"/>
</dbReference>
<dbReference type="InterPro" id="IPR001810">
    <property type="entry name" value="F-box_dom"/>
</dbReference>
<keyword evidence="4" id="KW-1185">Reference proteome</keyword>
<accession>A0A815WSP2</accession>
<dbReference type="Proteomes" id="UP000663854">
    <property type="component" value="Unassembled WGS sequence"/>
</dbReference>
<dbReference type="SUPFAM" id="SSF52047">
    <property type="entry name" value="RNI-like"/>
    <property type="match status" value="1"/>
</dbReference>
<evidence type="ECO:0000313" key="2">
    <source>
        <dbReference type="EMBL" id="CAF1268820.1"/>
    </source>
</evidence>
<dbReference type="AlphaFoldDB" id="A0A815WSP2"/>
<comment type="caution">
    <text evidence="3">The sequence shown here is derived from an EMBL/GenBank/DDBJ whole genome shotgun (WGS) entry which is preliminary data.</text>
</comment>
<protein>
    <recommendedName>
        <fullName evidence="1">F-box domain-containing protein</fullName>
    </recommendedName>
</protein>
<sequence length="579" mass="67802">MSTAMKFEFLPNEIFIDCFEYLNAPDLFRAFDGLNYRFQKLITNIPLGLNFQHINKSMFDQFCDRMIANPGIKSKIVSLKLSNDNDTCGEINSFLSLFSLNEFPNLQSLTLIEIERDEMERVALMLSSLSNLHYFHCHSFVYIIDTIVTVLPTLKEVRKLTLRDFFTRPLSTLESTSIKYLTMYLCDEDRINILFKFAPNLKYFNIELLRKRSDAVDQNYKGIYTPANSLIQFHLNAVSGMNFDDIERLFKQTPKLKILALSIDCPNIETINTDRWQNLILSVLPHLKVFKFDFQVNLSGEEINGIHNKLEQFQNDFWIKQHRWYTAYEIIGDKVYIFTIPYFKKKFTLPYGTQLFYNNNTSIDKSKLFDNVKELTLCLSPILKYSDITFSNVESLQLTTTTSGLNAKDIRSFDVTDFIEYLKKSINLSKIKHLQIKRMNGMQIELILLEIFEKSPYLSSMSIYNEDLIKILTNADLCGHFNKMITKLEIHGNTFYSEIVKDICQKFSNLEQLNWDISKWNLIPILFNQLPKLSNFSSVTVLSFNKNNRIQLKEYLSKLNGNFIFYGDEQGLNTWINRH</sequence>
<evidence type="ECO:0000313" key="4">
    <source>
        <dbReference type="Proteomes" id="UP000663870"/>
    </source>
</evidence>
<dbReference type="EMBL" id="CAJNOL010003138">
    <property type="protein sequence ID" value="CAF1548408.1"/>
    <property type="molecule type" value="Genomic_DNA"/>
</dbReference>
<name>A0A815WSP2_9BILA</name>
<organism evidence="3 4">
    <name type="scientific">Rotaria sordida</name>
    <dbReference type="NCBI Taxonomy" id="392033"/>
    <lineage>
        <taxon>Eukaryota</taxon>
        <taxon>Metazoa</taxon>
        <taxon>Spiralia</taxon>
        <taxon>Gnathifera</taxon>
        <taxon>Rotifera</taxon>
        <taxon>Eurotatoria</taxon>
        <taxon>Bdelloidea</taxon>
        <taxon>Philodinida</taxon>
        <taxon>Philodinidae</taxon>
        <taxon>Rotaria</taxon>
    </lineage>
</organism>
<dbReference type="Gene3D" id="3.80.10.10">
    <property type="entry name" value="Ribonuclease Inhibitor"/>
    <property type="match status" value="1"/>
</dbReference>
<dbReference type="Proteomes" id="UP000663870">
    <property type="component" value="Unassembled WGS sequence"/>
</dbReference>
<dbReference type="InterPro" id="IPR032675">
    <property type="entry name" value="LRR_dom_sf"/>
</dbReference>
<reference evidence="3" key="1">
    <citation type="submission" date="2021-02" db="EMBL/GenBank/DDBJ databases">
        <authorList>
            <person name="Nowell W R."/>
        </authorList>
    </citation>
    <scope>NUCLEOTIDE SEQUENCE</scope>
</reference>
<proteinExistence type="predicted"/>
<feature type="domain" description="F-box" evidence="1">
    <location>
        <begin position="4"/>
        <end position="54"/>
    </location>
</feature>
<evidence type="ECO:0000259" key="1">
    <source>
        <dbReference type="PROSITE" id="PS50181"/>
    </source>
</evidence>